<reference evidence="1" key="1">
    <citation type="submission" date="2020-03" db="EMBL/GenBank/DDBJ databases">
        <title>The deep terrestrial virosphere.</title>
        <authorList>
            <person name="Holmfeldt K."/>
            <person name="Nilsson E."/>
            <person name="Simone D."/>
            <person name="Lopez-Fernandez M."/>
            <person name="Wu X."/>
            <person name="de Brujin I."/>
            <person name="Lundin D."/>
            <person name="Andersson A."/>
            <person name="Bertilsson S."/>
            <person name="Dopson M."/>
        </authorList>
    </citation>
    <scope>NUCLEOTIDE SEQUENCE</scope>
    <source>
        <strain evidence="1">MM415B01011</strain>
    </source>
</reference>
<organism evidence="1">
    <name type="scientific">viral metagenome</name>
    <dbReference type="NCBI Taxonomy" id="1070528"/>
    <lineage>
        <taxon>unclassified sequences</taxon>
        <taxon>metagenomes</taxon>
        <taxon>organismal metagenomes</taxon>
    </lineage>
</organism>
<proteinExistence type="predicted"/>
<protein>
    <submittedName>
        <fullName evidence="1">Uncharacterized protein</fullName>
    </submittedName>
</protein>
<name>A0A6M3IUV4_9ZZZZ</name>
<dbReference type="EMBL" id="MT141427">
    <property type="protein sequence ID" value="QJA60981.1"/>
    <property type="molecule type" value="Genomic_DNA"/>
</dbReference>
<evidence type="ECO:0000313" key="1">
    <source>
        <dbReference type="EMBL" id="QJA60981.1"/>
    </source>
</evidence>
<dbReference type="AlphaFoldDB" id="A0A6M3IUV4"/>
<gene>
    <name evidence="1" type="ORF">MM415B01011_0016</name>
</gene>
<accession>A0A6M3IUV4</accession>
<sequence>MALKTLTNSTRAREVGVEQHILDTAKRWHRVVQRAVDQKAAPVRAEVNHGRWIAPCPDCNGGAEMVDPTAPIFFCMNCGNRAIGGAYRRVEFPPSAVVADIEELLSDRPEQHKNWVPGEDQATLVAENVAHGVKG</sequence>